<comment type="caution">
    <text evidence="6">The sequence shown here is derived from an EMBL/GenBank/DDBJ whole genome shotgun (WGS) entry which is preliminary data.</text>
</comment>
<dbReference type="Proteomes" id="UP000789739">
    <property type="component" value="Unassembled WGS sequence"/>
</dbReference>
<name>A0A9N8ZJ02_9GLOM</name>
<dbReference type="InterPro" id="IPR041913">
    <property type="entry name" value="POLD3_sf"/>
</dbReference>
<dbReference type="EMBL" id="CAJVPI010000188">
    <property type="protein sequence ID" value="CAG8497383.1"/>
    <property type="molecule type" value="Genomic_DNA"/>
</dbReference>
<organism evidence="6 7">
    <name type="scientific">Paraglomus brasilianum</name>
    <dbReference type="NCBI Taxonomy" id="144538"/>
    <lineage>
        <taxon>Eukaryota</taxon>
        <taxon>Fungi</taxon>
        <taxon>Fungi incertae sedis</taxon>
        <taxon>Mucoromycota</taxon>
        <taxon>Glomeromycotina</taxon>
        <taxon>Glomeromycetes</taxon>
        <taxon>Paraglomerales</taxon>
        <taxon>Paraglomeraceae</taxon>
        <taxon>Paraglomus</taxon>
    </lineage>
</organism>
<evidence type="ECO:0000256" key="3">
    <source>
        <dbReference type="ARBA" id="ARBA00022705"/>
    </source>
</evidence>
<evidence type="ECO:0000313" key="7">
    <source>
        <dbReference type="Proteomes" id="UP000789739"/>
    </source>
</evidence>
<dbReference type="GO" id="GO:0006271">
    <property type="term" value="P:DNA strand elongation involved in DNA replication"/>
    <property type="evidence" value="ECO:0007669"/>
    <property type="project" value="TreeGrafter"/>
</dbReference>
<protein>
    <recommendedName>
        <fullName evidence="2">DNA polymerase delta subunit 3</fullName>
    </recommendedName>
</protein>
<proteinExistence type="predicted"/>
<sequence>MTEQLNILNTLINDEKRLITYKWISRHFGIHVNLAKQLLSEFKSLCDNTGKCVHITYCVCGILTDEQRIVTLVSQEDLENVKMKFAKLTSVHVYSVGYNKPKDSLELAVVDHAIQEETSEPRNFNVIRNRNAIVADVPRPAIIPPRKPEFLMKVMTKEPNPTVEISNNVPASKPNPTVEISNNVPASKPNPTVEISNNVPASKPNPTVEISNNVPVSKPNPTVEISNNVPASKPQPMEKKLMKNRKTGTKVYKDARGFLVTEDVVEWEACSEDKTVVRDVTSSKMNRACNLSENNASGPKSTKRKHNGSMGQKTLLSFFGKTGLKAGGTPGFLGKILVWISKNPYWGGHEFASADLKFYKEMCTISFHECDAYTDTNPTNPEAHNYAVKQEICEQLVYSGYQNFW</sequence>
<dbReference type="GO" id="GO:0043625">
    <property type="term" value="C:delta DNA polymerase complex"/>
    <property type="evidence" value="ECO:0007669"/>
    <property type="project" value="InterPro"/>
</dbReference>
<accession>A0A9N8ZJ02</accession>
<dbReference type="AlphaFoldDB" id="A0A9N8ZJ02"/>
<dbReference type="GO" id="GO:0003887">
    <property type="term" value="F:DNA-directed DNA polymerase activity"/>
    <property type="evidence" value="ECO:0007669"/>
    <property type="project" value="TreeGrafter"/>
</dbReference>
<dbReference type="InterPro" id="IPR019038">
    <property type="entry name" value="POLD3"/>
</dbReference>
<dbReference type="FunFam" id="3.90.1030.20:FF:000002">
    <property type="entry name" value="DNA polymerase delta subunit"/>
    <property type="match status" value="1"/>
</dbReference>
<evidence type="ECO:0000256" key="4">
    <source>
        <dbReference type="ARBA" id="ARBA00023242"/>
    </source>
</evidence>
<evidence type="ECO:0000256" key="2">
    <source>
        <dbReference type="ARBA" id="ARBA00017589"/>
    </source>
</evidence>
<evidence type="ECO:0000313" key="6">
    <source>
        <dbReference type="EMBL" id="CAG8497383.1"/>
    </source>
</evidence>
<comment type="subcellular location">
    <subcellularLocation>
        <location evidence="1">Nucleus</location>
    </subcellularLocation>
</comment>
<reference evidence="6" key="1">
    <citation type="submission" date="2021-06" db="EMBL/GenBank/DDBJ databases">
        <authorList>
            <person name="Kallberg Y."/>
            <person name="Tangrot J."/>
            <person name="Rosling A."/>
        </authorList>
    </citation>
    <scope>NUCLEOTIDE SEQUENCE</scope>
    <source>
        <strain evidence="6">BR232B</strain>
    </source>
</reference>
<feature type="compositionally biased region" description="Polar residues" evidence="5">
    <location>
        <begin position="163"/>
        <end position="230"/>
    </location>
</feature>
<feature type="region of interest" description="Disordered" evidence="5">
    <location>
        <begin position="162"/>
        <end position="235"/>
    </location>
</feature>
<keyword evidence="3" id="KW-0235">DNA replication</keyword>
<keyword evidence="7" id="KW-1185">Reference proteome</keyword>
<dbReference type="GO" id="GO:1904161">
    <property type="term" value="P:DNA synthesis involved in UV-damage excision repair"/>
    <property type="evidence" value="ECO:0007669"/>
    <property type="project" value="TreeGrafter"/>
</dbReference>
<dbReference type="Pfam" id="PF09507">
    <property type="entry name" value="CDC27"/>
    <property type="match status" value="1"/>
</dbReference>
<dbReference type="OrthoDB" id="514823at2759"/>
<keyword evidence="4" id="KW-0539">Nucleus</keyword>
<dbReference type="PANTHER" id="PTHR17598">
    <property type="entry name" value="DNA POLYMERASE DELTA SUBUNIT 3"/>
    <property type="match status" value="1"/>
</dbReference>
<evidence type="ECO:0000256" key="1">
    <source>
        <dbReference type="ARBA" id="ARBA00004123"/>
    </source>
</evidence>
<dbReference type="Gene3D" id="3.90.1030.20">
    <property type="entry name" value="DNA polymerase delta, p66 (Cdc27) subunit, wHTH domain"/>
    <property type="match status" value="1"/>
</dbReference>
<gene>
    <name evidence="6" type="ORF">PBRASI_LOCUS2425</name>
</gene>
<dbReference type="PANTHER" id="PTHR17598:SF13">
    <property type="entry name" value="DNA POLYMERASE DELTA SUBUNIT 3"/>
    <property type="match status" value="1"/>
</dbReference>
<dbReference type="GO" id="GO:0006297">
    <property type="term" value="P:nucleotide-excision repair, DNA gap filling"/>
    <property type="evidence" value="ECO:0007669"/>
    <property type="project" value="TreeGrafter"/>
</dbReference>
<evidence type="ECO:0000256" key="5">
    <source>
        <dbReference type="SAM" id="MobiDB-lite"/>
    </source>
</evidence>